<dbReference type="Proteomes" id="UP001434883">
    <property type="component" value="Unassembled WGS sequence"/>
</dbReference>
<gene>
    <name evidence="1" type="ORF">XENOCAPTIV_010726</name>
</gene>
<name>A0ABV0SEU8_9TELE</name>
<proteinExistence type="predicted"/>
<evidence type="ECO:0000313" key="2">
    <source>
        <dbReference type="Proteomes" id="UP001434883"/>
    </source>
</evidence>
<comment type="caution">
    <text evidence="1">The sequence shown here is derived from an EMBL/GenBank/DDBJ whole genome shotgun (WGS) entry which is preliminary data.</text>
</comment>
<dbReference type="EMBL" id="JAHRIN010077950">
    <property type="protein sequence ID" value="MEQ2218971.1"/>
    <property type="molecule type" value="Genomic_DNA"/>
</dbReference>
<reference evidence="1 2" key="1">
    <citation type="submission" date="2021-06" db="EMBL/GenBank/DDBJ databases">
        <authorList>
            <person name="Palmer J.M."/>
        </authorList>
    </citation>
    <scope>NUCLEOTIDE SEQUENCE [LARGE SCALE GENOMIC DNA]</scope>
    <source>
        <strain evidence="1 2">XC_2019</strain>
        <tissue evidence="1">Muscle</tissue>
    </source>
</reference>
<protein>
    <submittedName>
        <fullName evidence="1">Uncharacterized protein</fullName>
    </submittedName>
</protein>
<accession>A0ABV0SEU8</accession>
<sequence>ICNLCVRQSSNRSSSAWSFLDYLSGFCVHSRTEQSSSSTGPMLHYDKRTPADLSTLQRNSSFTLRSLPTESTSAVNSNSVSLTPSPLADTVSVTCVCDDPLIVPLVLGAFWITCLDSAYTPGPSNLHLLLDLCYTTTSVLLLQTCPPSSVTPASPSAHFPRRVRVL</sequence>
<feature type="non-terminal residue" evidence="1">
    <location>
        <position position="1"/>
    </location>
</feature>
<organism evidence="1 2">
    <name type="scientific">Xenoophorus captivus</name>
    <dbReference type="NCBI Taxonomy" id="1517983"/>
    <lineage>
        <taxon>Eukaryota</taxon>
        <taxon>Metazoa</taxon>
        <taxon>Chordata</taxon>
        <taxon>Craniata</taxon>
        <taxon>Vertebrata</taxon>
        <taxon>Euteleostomi</taxon>
        <taxon>Actinopterygii</taxon>
        <taxon>Neopterygii</taxon>
        <taxon>Teleostei</taxon>
        <taxon>Neoteleostei</taxon>
        <taxon>Acanthomorphata</taxon>
        <taxon>Ovalentaria</taxon>
        <taxon>Atherinomorphae</taxon>
        <taxon>Cyprinodontiformes</taxon>
        <taxon>Goodeidae</taxon>
        <taxon>Xenoophorus</taxon>
    </lineage>
</organism>
<evidence type="ECO:0000313" key="1">
    <source>
        <dbReference type="EMBL" id="MEQ2218971.1"/>
    </source>
</evidence>
<keyword evidence="2" id="KW-1185">Reference proteome</keyword>